<evidence type="ECO:0000256" key="1">
    <source>
        <dbReference type="SAM" id="Phobius"/>
    </source>
</evidence>
<keyword evidence="1" id="KW-0812">Transmembrane</keyword>
<reference evidence="2 3" key="1">
    <citation type="submission" date="2017-05" db="EMBL/GenBank/DDBJ databases">
        <title>The draft genome sequence of Idiomarina salinarum WNB302.</title>
        <authorList>
            <person name="Sun Y."/>
            <person name="Chen B."/>
            <person name="Du Z."/>
        </authorList>
    </citation>
    <scope>NUCLEOTIDE SEQUENCE [LARGE SCALE GENOMIC DNA]</scope>
    <source>
        <strain evidence="2 3">WNB302</strain>
    </source>
</reference>
<evidence type="ECO:0000313" key="2">
    <source>
        <dbReference type="EMBL" id="OZV70110.1"/>
    </source>
</evidence>
<keyword evidence="1" id="KW-0472">Membrane</keyword>
<proteinExistence type="predicted"/>
<keyword evidence="3" id="KW-1185">Reference proteome</keyword>
<dbReference type="EMBL" id="NGJN01000002">
    <property type="protein sequence ID" value="OZV70110.1"/>
    <property type="molecule type" value="Genomic_DNA"/>
</dbReference>
<dbReference type="Proteomes" id="UP000216840">
    <property type="component" value="Unassembled WGS sequence"/>
</dbReference>
<evidence type="ECO:0000313" key="3">
    <source>
        <dbReference type="Proteomes" id="UP000216840"/>
    </source>
</evidence>
<accession>A0A265UXT2</accession>
<protein>
    <submittedName>
        <fullName evidence="2">Uncharacterized protein</fullName>
    </submittedName>
</protein>
<keyword evidence="1" id="KW-1133">Transmembrane helix</keyword>
<feature type="transmembrane region" description="Helical" evidence="1">
    <location>
        <begin position="53"/>
        <end position="74"/>
    </location>
</feature>
<dbReference type="AlphaFoldDB" id="A0A265UXT2"/>
<gene>
    <name evidence="2" type="ORF">CA834_05695</name>
</gene>
<name>A0A265UXT2_9FLAO</name>
<organism evidence="2 3">
    <name type="scientific">Winogradskyella aurantia</name>
    <dbReference type="NCBI Taxonomy" id="1915063"/>
    <lineage>
        <taxon>Bacteria</taxon>
        <taxon>Pseudomonadati</taxon>
        <taxon>Bacteroidota</taxon>
        <taxon>Flavobacteriia</taxon>
        <taxon>Flavobacteriales</taxon>
        <taxon>Flavobacteriaceae</taxon>
        <taxon>Winogradskyella</taxon>
    </lineage>
</organism>
<sequence>MLGGMVMLMSAAIFRMSFDLNMQTSQLFNKGLQVLPAITLFVFDLVRYKKVVLIDLLSVIAVFGIFFFADYFWLSIFGEAYMNFLISIFVTPFL</sequence>
<comment type="caution">
    <text evidence="2">The sequence shown here is derived from an EMBL/GenBank/DDBJ whole genome shotgun (WGS) entry which is preliminary data.</text>
</comment>